<dbReference type="AlphaFoldDB" id="A0A9P4JQ80"/>
<dbReference type="Proteomes" id="UP000799536">
    <property type="component" value="Unassembled WGS sequence"/>
</dbReference>
<feature type="region of interest" description="Disordered" evidence="1">
    <location>
        <begin position="1"/>
        <end position="23"/>
    </location>
</feature>
<dbReference type="PANTHER" id="PTHR48100:SF1">
    <property type="entry name" value="HISTIDINE PHOSPHATASE FAMILY PROTEIN-RELATED"/>
    <property type="match status" value="1"/>
</dbReference>
<dbReference type="Gene3D" id="3.40.50.1240">
    <property type="entry name" value="Phosphoglycerate mutase-like"/>
    <property type="match status" value="1"/>
</dbReference>
<dbReference type="PANTHER" id="PTHR48100">
    <property type="entry name" value="BROAD-SPECIFICITY PHOSPHATASE YOR283W-RELATED"/>
    <property type="match status" value="1"/>
</dbReference>
<dbReference type="CDD" id="cd07067">
    <property type="entry name" value="HP_PGM_like"/>
    <property type="match status" value="1"/>
</dbReference>
<feature type="compositionally biased region" description="Polar residues" evidence="1">
    <location>
        <begin position="340"/>
        <end position="351"/>
    </location>
</feature>
<keyword evidence="3" id="KW-1185">Reference proteome</keyword>
<dbReference type="GO" id="GO:0016791">
    <property type="term" value="F:phosphatase activity"/>
    <property type="evidence" value="ECO:0007669"/>
    <property type="project" value="TreeGrafter"/>
</dbReference>
<evidence type="ECO:0000313" key="2">
    <source>
        <dbReference type="EMBL" id="KAF2203175.1"/>
    </source>
</evidence>
<comment type="caution">
    <text evidence="2">The sequence shown here is derived from an EMBL/GenBank/DDBJ whole genome shotgun (WGS) entry which is preliminary data.</text>
</comment>
<evidence type="ECO:0000313" key="3">
    <source>
        <dbReference type="Proteomes" id="UP000799536"/>
    </source>
</evidence>
<dbReference type="InterPro" id="IPR013078">
    <property type="entry name" value="His_Pase_superF_clade-1"/>
</dbReference>
<dbReference type="OrthoDB" id="496981at2759"/>
<feature type="region of interest" description="Disordered" evidence="1">
    <location>
        <begin position="322"/>
        <end position="351"/>
    </location>
</feature>
<dbReference type="EMBL" id="ML993911">
    <property type="protein sequence ID" value="KAF2203175.1"/>
    <property type="molecule type" value="Genomic_DNA"/>
</dbReference>
<evidence type="ECO:0000256" key="1">
    <source>
        <dbReference type="SAM" id="MobiDB-lite"/>
    </source>
</evidence>
<dbReference type="SUPFAM" id="SSF53254">
    <property type="entry name" value="Phosphoglycerate mutase-like"/>
    <property type="match status" value="1"/>
</dbReference>
<gene>
    <name evidence="2" type="ORF">GQ43DRAFT_430126</name>
</gene>
<dbReference type="GO" id="GO:0005737">
    <property type="term" value="C:cytoplasm"/>
    <property type="evidence" value="ECO:0007669"/>
    <property type="project" value="TreeGrafter"/>
</dbReference>
<dbReference type="InterPro" id="IPR029033">
    <property type="entry name" value="His_PPase_superfam"/>
</dbReference>
<reference evidence="2" key="1">
    <citation type="journal article" date="2020" name="Stud. Mycol.">
        <title>101 Dothideomycetes genomes: a test case for predicting lifestyles and emergence of pathogens.</title>
        <authorList>
            <person name="Haridas S."/>
            <person name="Albert R."/>
            <person name="Binder M."/>
            <person name="Bloem J."/>
            <person name="Labutti K."/>
            <person name="Salamov A."/>
            <person name="Andreopoulos B."/>
            <person name="Baker S."/>
            <person name="Barry K."/>
            <person name="Bills G."/>
            <person name="Bluhm B."/>
            <person name="Cannon C."/>
            <person name="Castanera R."/>
            <person name="Culley D."/>
            <person name="Daum C."/>
            <person name="Ezra D."/>
            <person name="Gonzalez J."/>
            <person name="Henrissat B."/>
            <person name="Kuo A."/>
            <person name="Liang C."/>
            <person name="Lipzen A."/>
            <person name="Lutzoni F."/>
            <person name="Magnuson J."/>
            <person name="Mondo S."/>
            <person name="Nolan M."/>
            <person name="Ohm R."/>
            <person name="Pangilinan J."/>
            <person name="Park H.-J."/>
            <person name="Ramirez L."/>
            <person name="Alfaro M."/>
            <person name="Sun H."/>
            <person name="Tritt A."/>
            <person name="Yoshinaga Y."/>
            <person name="Zwiers L.-H."/>
            <person name="Turgeon B."/>
            <person name="Goodwin S."/>
            <person name="Spatafora J."/>
            <person name="Crous P."/>
            <person name="Grigoriev I."/>
        </authorList>
    </citation>
    <scope>NUCLEOTIDE SEQUENCE</scope>
    <source>
        <strain evidence="2">ATCC 74209</strain>
    </source>
</reference>
<organism evidence="2 3">
    <name type="scientific">Delitschia confertaspora ATCC 74209</name>
    <dbReference type="NCBI Taxonomy" id="1513339"/>
    <lineage>
        <taxon>Eukaryota</taxon>
        <taxon>Fungi</taxon>
        <taxon>Dikarya</taxon>
        <taxon>Ascomycota</taxon>
        <taxon>Pezizomycotina</taxon>
        <taxon>Dothideomycetes</taxon>
        <taxon>Pleosporomycetidae</taxon>
        <taxon>Pleosporales</taxon>
        <taxon>Delitschiaceae</taxon>
        <taxon>Delitschia</taxon>
    </lineage>
</organism>
<accession>A0A9P4JQ80</accession>
<proteinExistence type="predicted"/>
<name>A0A9P4JQ80_9PLEO</name>
<sequence>MHGAASPSVPEIRGSSHANKPVPAWPVKSHEEYKYTTVKGYFLQSEDATDSKKFDFKKQNFGLIARTYDTDSKSDRYGEQWQRFENYVRHLNKKSGKDVQYKVIFLGRHGQGYHNVAESKYGTPAWDCYWSKLDGADGLTWADANLTELGMGQAAEVHELWESLLLKEGGGIPTPETYYVSPLSRAIETADITFEGLKLPKHQAYKPIVKELLRETIGIHTCDRRQSKTNIHKAFPHLTFEHGFSEDDSLWSAEYREPNSARKLRMTQLLDDIFSTDDGEFLSFTAHSGAIAGTLEAISHRSFDLPTGGVIPVFVKAEKVHGKRPTPSLEPSGTAPVCTANPTATATALSN</sequence>
<dbReference type="InterPro" id="IPR050275">
    <property type="entry name" value="PGM_Phosphatase"/>
</dbReference>
<protein>
    <submittedName>
        <fullName evidence="2">Phosphoglycerate mutase family protein</fullName>
    </submittedName>
</protein>
<dbReference type="Pfam" id="PF00300">
    <property type="entry name" value="His_Phos_1"/>
    <property type="match status" value="1"/>
</dbReference>